<organism evidence="3 5">
    <name type="scientific">Vibrio owensii</name>
    <dbReference type="NCBI Taxonomy" id="696485"/>
    <lineage>
        <taxon>Bacteria</taxon>
        <taxon>Pseudomonadati</taxon>
        <taxon>Pseudomonadota</taxon>
        <taxon>Gammaproteobacteria</taxon>
        <taxon>Vibrionales</taxon>
        <taxon>Vibrionaceae</taxon>
        <taxon>Vibrio</taxon>
    </lineage>
</organism>
<dbReference type="Gene3D" id="1.10.101.10">
    <property type="entry name" value="PGBD-like superfamily/PGBD"/>
    <property type="match status" value="1"/>
</dbReference>
<dbReference type="SUPFAM" id="SSF53955">
    <property type="entry name" value="Lysozyme-like"/>
    <property type="match status" value="1"/>
</dbReference>
<name>A0AAP9KA62_9VIBR</name>
<reference evidence="3 5" key="1">
    <citation type="journal article" date="2015" name="Genome Announc.">
        <title>Draft Genome Sequence of Vibrio owensii Strain SH-14, Which Causes Shrimp Acute Hepatopancreatic Necrosis Disease.</title>
        <authorList>
            <person name="Liu L."/>
            <person name="Xiao J."/>
            <person name="Xia X."/>
            <person name="Pan Y."/>
            <person name="Yan S."/>
            <person name="Wang Y."/>
        </authorList>
    </citation>
    <scope>NUCLEOTIDE SEQUENCE [LARGE SCALE GENOMIC DNA]</scope>
    <source>
        <strain evidence="3 5">SH14</strain>
    </source>
</reference>
<dbReference type="InterPro" id="IPR002477">
    <property type="entry name" value="Peptidoglycan-bd-like"/>
</dbReference>
<dbReference type="InterPro" id="IPR036365">
    <property type="entry name" value="PGBD-like_sf"/>
</dbReference>
<dbReference type="Proteomes" id="UP000272136">
    <property type="component" value="Chromosome 2"/>
</dbReference>
<protein>
    <recommendedName>
        <fullName evidence="1">Peptidoglycan binding-like domain-containing protein</fullName>
    </recommendedName>
</protein>
<sequence length="322" mass="36064">MNTTNMINDHINTIRSDLEAALEHTENALTLLGKPTTPPTLTPVRNVSLAAYKIRLNAMLFNGEMNRTQRNCIAMFTIALKLLEMSGREIYPQFLACMLANVYHETAFTMKSIAEYGKGAGHEYGEPHEVTGQTYYGRSYPQLTWYDNYLKASKLIYTPNLRQGVDIVNHPDKVLAPFYGVQVMVFGMLEGWFTGKKLSDYLSADGTFDYYNSRRIINGTDRASTIAGYGQDIETAIRLAMGEEIERPLLSLGSKGDDVRELQLALNKGLDLNINPDGILGNNTQQALIEYQQNNHLTADGVCGAATWRSIERTIYGLERPE</sequence>
<dbReference type="Gene3D" id="1.10.530.10">
    <property type="match status" value="1"/>
</dbReference>
<dbReference type="InterPro" id="IPR036366">
    <property type="entry name" value="PGBDSf"/>
</dbReference>
<dbReference type="EMBL" id="CP045859">
    <property type="protein sequence ID" value="QGH47274.1"/>
    <property type="molecule type" value="Genomic_DNA"/>
</dbReference>
<accession>A0AAP9KA62</accession>
<dbReference type="AlphaFoldDB" id="A0AAP9KA62"/>
<dbReference type="Pfam" id="PF01471">
    <property type="entry name" value="PG_binding_1"/>
    <property type="match status" value="1"/>
</dbReference>
<proteinExistence type="predicted"/>
<reference evidence="3" key="3">
    <citation type="submission" date="2019-11" db="EMBL/GenBank/DDBJ databases">
        <title>Complete genome sequence of Vibrio owensii SH-14 isolated from shrimp with acute hepatopancreatic necrosis diease.</title>
        <authorList>
            <person name="Liang X."/>
            <person name="Wang Y."/>
        </authorList>
    </citation>
    <scope>NUCLEOTIDE SEQUENCE</scope>
    <source>
        <strain evidence="3">SH14</strain>
    </source>
</reference>
<evidence type="ECO:0000313" key="2">
    <source>
        <dbReference type="EMBL" id="AYO18082.1"/>
    </source>
</evidence>
<dbReference type="RefSeq" id="WP_054824832.1">
    <property type="nucleotide sequence ID" value="NZ_CP033138.1"/>
</dbReference>
<evidence type="ECO:0000313" key="4">
    <source>
        <dbReference type="Proteomes" id="UP000272136"/>
    </source>
</evidence>
<dbReference type="EMBL" id="CP033138">
    <property type="protein sequence ID" value="AYO18082.1"/>
    <property type="molecule type" value="Genomic_DNA"/>
</dbReference>
<gene>
    <name evidence="3" type="ORF">APZ19_09325</name>
    <name evidence="2" type="ORF">D0812_27470</name>
</gene>
<dbReference type="SUPFAM" id="SSF47090">
    <property type="entry name" value="PGBD-like"/>
    <property type="match status" value="1"/>
</dbReference>
<reference evidence="2 4" key="2">
    <citation type="submission" date="2018-10" db="EMBL/GenBank/DDBJ databases">
        <title>Whole Genome of Vibrio owensii strain 170502, isolated from Acute Hepatopancreatic Necrosis Disease (AHPND) shrimp.</title>
        <authorList>
            <person name="Yan M."/>
            <person name="Wang X."/>
            <person name="Wang Y."/>
        </authorList>
    </citation>
    <scope>NUCLEOTIDE SEQUENCE [LARGE SCALE GENOMIC DNA]</scope>
    <source>
        <strain evidence="2 4">1700302</strain>
    </source>
</reference>
<evidence type="ECO:0000313" key="5">
    <source>
        <dbReference type="Proteomes" id="UP000390336"/>
    </source>
</evidence>
<dbReference type="InterPro" id="IPR023346">
    <property type="entry name" value="Lysozyme-like_dom_sf"/>
</dbReference>
<evidence type="ECO:0000259" key="1">
    <source>
        <dbReference type="Pfam" id="PF01471"/>
    </source>
</evidence>
<keyword evidence="4" id="KW-1185">Reference proteome</keyword>
<evidence type="ECO:0000313" key="3">
    <source>
        <dbReference type="EMBL" id="QGH47274.1"/>
    </source>
</evidence>
<dbReference type="Proteomes" id="UP000390336">
    <property type="component" value="Chromosome 1"/>
</dbReference>
<feature type="domain" description="Peptidoglycan binding-like" evidence="1">
    <location>
        <begin position="256"/>
        <end position="310"/>
    </location>
</feature>